<feature type="domain" description="Glycoside hydrolase family 20 catalytic" evidence="9">
    <location>
        <begin position="168"/>
        <end position="515"/>
    </location>
</feature>
<proteinExistence type="inferred from homology"/>
<evidence type="ECO:0000256" key="6">
    <source>
        <dbReference type="ARBA" id="ARBA00030512"/>
    </source>
</evidence>
<dbReference type="GO" id="GO:0005975">
    <property type="term" value="P:carbohydrate metabolic process"/>
    <property type="evidence" value="ECO:0007669"/>
    <property type="project" value="InterPro"/>
</dbReference>
<dbReference type="Pfam" id="PF00728">
    <property type="entry name" value="Glyco_hydro_20"/>
    <property type="match status" value="1"/>
</dbReference>
<dbReference type="GO" id="GO:0016020">
    <property type="term" value="C:membrane"/>
    <property type="evidence" value="ECO:0007669"/>
    <property type="project" value="TreeGrafter"/>
</dbReference>
<evidence type="ECO:0000256" key="8">
    <source>
        <dbReference type="PIRSR" id="PIRSR625705-1"/>
    </source>
</evidence>
<dbReference type="Gene3D" id="2.60.120.260">
    <property type="entry name" value="Galactose-binding domain-like"/>
    <property type="match status" value="1"/>
</dbReference>
<dbReference type="InterPro" id="IPR029018">
    <property type="entry name" value="Hex-like_dom2"/>
</dbReference>
<dbReference type="EC" id="3.2.1.52" evidence="3"/>
<comment type="catalytic activity">
    <reaction evidence="1">
        <text>Hydrolysis of terminal non-reducing N-acetyl-D-hexosamine residues in N-acetyl-beta-D-hexosaminides.</text>
        <dbReference type="EC" id="3.2.1.52"/>
    </reaction>
</comment>
<evidence type="ECO:0000256" key="4">
    <source>
        <dbReference type="ARBA" id="ARBA00022801"/>
    </source>
</evidence>
<dbReference type="GO" id="GO:0004563">
    <property type="term" value="F:beta-N-acetylhexosaminidase activity"/>
    <property type="evidence" value="ECO:0007669"/>
    <property type="project" value="UniProtKB-EC"/>
</dbReference>
<evidence type="ECO:0000313" key="11">
    <source>
        <dbReference type="EMBL" id="MBB6095949.1"/>
    </source>
</evidence>
<dbReference type="GO" id="GO:0030203">
    <property type="term" value="P:glycosaminoglycan metabolic process"/>
    <property type="evidence" value="ECO:0007669"/>
    <property type="project" value="TreeGrafter"/>
</dbReference>
<evidence type="ECO:0000259" key="9">
    <source>
        <dbReference type="Pfam" id="PF00728"/>
    </source>
</evidence>
<dbReference type="InterPro" id="IPR017853">
    <property type="entry name" value="GH"/>
</dbReference>
<dbReference type="PROSITE" id="PS51257">
    <property type="entry name" value="PROKAR_LIPOPROTEIN"/>
    <property type="match status" value="1"/>
</dbReference>
<accession>A0A841HUK4</accession>
<dbReference type="Pfam" id="PF02838">
    <property type="entry name" value="Glyco_hydro_20b"/>
    <property type="match status" value="1"/>
</dbReference>
<dbReference type="InterPro" id="IPR015882">
    <property type="entry name" value="HEX_bac_N"/>
</dbReference>
<dbReference type="CDD" id="cd06563">
    <property type="entry name" value="GH20_chitobiase-like"/>
    <property type="match status" value="1"/>
</dbReference>
<evidence type="ECO:0000256" key="1">
    <source>
        <dbReference type="ARBA" id="ARBA00001231"/>
    </source>
</evidence>
<dbReference type="SUPFAM" id="SSF51445">
    <property type="entry name" value="(Trans)glycosidases"/>
    <property type="match status" value="1"/>
</dbReference>
<evidence type="ECO:0000313" key="12">
    <source>
        <dbReference type="Proteomes" id="UP000588068"/>
    </source>
</evidence>
<dbReference type="PANTHER" id="PTHR22600">
    <property type="entry name" value="BETA-HEXOSAMINIDASE"/>
    <property type="match status" value="1"/>
</dbReference>
<sequence length="709" mass="77276">MHQYKLFALTCGVFLALAGGCKRPEPVAPAPAKPAAIIPAPRELTAADGQFVVTADTPVSFESGSGGEAAARYLADLMQRTRGFALRPDASAKPDANGIIRFELTAGESRDGQDGYSLSISPQRIVVSAADSRGLFYGAVTLWQLMTPGAAADSIALPALAINDSPRFRWRGLMLDSARHFQSPQFIKQFIDWMALHKLNVLHWHLVDDQGWRLEIKKYPKLTSVGGWRVPAGPVAAADIDPATGKPRVYGGFYTQEEVRDIVAYAAERHIVIVPEIEMPGHASAAVAAYPELGVAGTKVPQVPADWGVYSTLFNVDDATFSFFEDVLTEVMALFPGEYIHVGGDEAVKDEWKGSPKIQAQMRKLGIKDEHGLQSYFIHRIEKFLNQHQRRLIGWDEILEGGLAPNATVMSWRGIDGAVAAATAGHDAVLAPQPALYFDNRQNGPNDPSPGRGWVISVESVYKFDPAPAALQPDQLKHILGLQAPIFTEHMRTEQRVEYMTFPRAAALAEVAWSPAERRDWADFQTRLPAQLGRYDALGIHYAPTDMALNAAAAGSQRRNSHQLNMCSDKLVLSLTDDAPLQGERAVFLVDIMNPCWIYQGADLSKASDLTAVVGQVPFNFQIGNDVKGIPLPKPQTPEGELEVRLDSCEGEKLATLPLAPATSQTLTSLPPAKIAPRAGQHDLCFIFTRKTVDPIWVIDSIELAATGE</sequence>
<name>A0A841HUK4_9GAMM</name>
<dbReference type="AlphaFoldDB" id="A0A841HUK4"/>
<evidence type="ECO:0000259" key="10">
    <source>
        <dbReference type="Pfam" id="PF02838"/>
    </source>
</evidence>
<keyword evidence="12" id="KW-1185">Reference proteome</keyword>
<dbReference type="Gene3D" id="3.20.20.80">
    <property type="entry name" value="Glycosidases"/>
    <property type="match status" value="1"/>
</dbReference>
<evidence type="ECO:0000256" key="2">
    <source>
        <dbReference type="ARBA" id="ARBA00006285"/>
    </source>
</evidence>
<feature type="active site" description="Proton donor" evidence="8">
    <location>
        <position position="346"/>
    </location>
</feature>
<comment type="caution">
    <text evidence="11">The sequence shown here is derived from an EMBL/GenBank/DDBJ whole genome shotgun (WGS) entry which is preliminary data.</text>
</comment>
<organism evidence="11 12">
    <name type="scientific">Povalibacter uvarum</name>
    <dbReference type="NCBI Taxonomy" id="732238"/>
    <lineage>
        <taxon>Bacteria</taxon>
        <taxon>Pseudomonadati</taxon>
        <taxon>Pseudomonadota</taxon>
        <taxon>Gammaproteobacteria</taxon>
        <taxon>Steroidobacterales</taxon>
        <taxon>Steroidobacteraceae</taxon>
        <taxon>Povalibacter</taxon>
    </lineage>
</organism>
<dbReference type="Gene3D" id="3.30.379.10">
    <property type="entry name" value="Chitobiase/beta-hexosaminidase domain 2-like"/>
    <property type="match status" value="1"/>
</dbReference>
<keyword evidence="5 11" id="KW-0326">Glycosidase</keyword>
<dbReference type="InterPro" id="IPR025705">
    <property type="entry name" value="Beta_hexosaminidase_sua/sub"/>
</dbReference>
<evidence type="ECO:0000256" key="5">
    <source>
        <dbReference type="ARBA" id="ARBA00023295"/>
    </source>
</evidence>
<dbReference type="SUPFAM" id="SSF55545">
    <property type="entry name" value="beta-N-acetylhexosaminidase-like domain"/>
    <property type="match status" value="1"/>
</dbReference>
<dbReference type="InterPro" id="IPR015883">
    <property type="entry name" value="Glyco_hydro_20_cat"/>
</dbReference>
<dbReference type="RefSeq" id="WP_184335334.1">
    <property type="nucleotide sequence ID" value="NZ_JACHHZ010000006.1"/>
</dbReference>
<comment type="similarity">
    <text evidence="2">Belongs to the glycosyl hydrolase 20 family.</text>
</comment>
<gene>
    <name evidence="11" type="ORF">HNQ60_004840</name>
</gene>
<protein>
    <recommendedName>
        <fullName evidence="3">beta-N-acetylhexosaminidase</fullName>
        <ecNumber evidence="3">3.2.1.52</ecNumber>
    </recommendedName>
    <alternativeName>
        <fullName evidence="6">Beta-N-acetylhexosaminidase</fullName>
    </alternativeName>
    <alternativeName>
        <fullName evidence="7">N-acetyl-beta-glucosaminidase</fullName>
    </alternativeName>
</protein>
<feature type="domain" description="Beta-hexosaminidase bacterial type N-terminal" evidence="10">
    <location>
        <begin position="36"/>
        <end position="164"/>
    </location>
</feature>
<reference evidence="11 12" key="1">
    <citation type="submission" date="2020-08" db="EMBL/GenBank/DDBJ databases">
        <title>Genomic Encyclopedia of Type Strains, Phase IV (KMG-IV): sequencing the most valuable type-strain genomes for metagenomic binning, comparative biology and taxonomic classification.</title>
        <authorList>
            <person name="Goeker M."/>
        </authorList>
    </citation>
    <scope>NUCLEOTIDE SEQUENCE [LARGE SCALE GENOMIC DNA]</scope>
    <source>
        <strain evidence="11 12">DSM 26723</strain>
    </source>
</reference>
<evidence type="ECO:0000256" key="7">
    <source>
        <dbReference type="ARBA" id="ARBA00033000"/>
    </source>
</evidence>
<dbReference type="PANTHER" id="PTHR22600:SF57">
    <property type="entry name" value="BETA-N-ACETYLHEXOSAMINIDASE"/>
    <property type="match status" value="1"/>
</dbReference>
<evidence type="ECO:0000256" key="3">
    <source>
        <dbReference type="ARBA" id="ARBA00012663"/>
    </source>
</evidence>
<dbReference type="PRINTS" id="PR00738">
    <property type="entry name" value="GLHYDRLASE20"/>
</dbReference>
<keyword evidence="4 11" id="KW-0378">Hydrolase</keyword>
<dbReference type="EMBL" id="JACHHZ010000006">
    <property type="protein sequence ID" value="MBB6095949.1"/>
    <property type="molecule type" value="Genomic_DNA"/>
</dbReference>
<dbReference type="Proteomes" id="UP000588068">
    <property type="component" value="Unassembled WGS sequence"/>
</dbReference>